<feature type="chain" id="PRO_5046776316" description="Secreted protein" evidence="2">
    <location>
        <begin position="33"/>
        <end position="435"/>
    </location>
</feature>
<keyword evidence="2" id="KW-0732">Signal</keyword>
<dbReference type="Proteomes" id="UP000806528">
    <property type="component" value="Unassembled WGS sequence"/>
</dbReference>
<evidence type="ECO:0008006" key="5">
    <source>
        <dbReference type="Google" id="ProtNLM"/>
    </source>
</evidence>
<dbReference type="EMBL" id="JADBGI010000013">
    <property type="protein sequence ID" value="MBE3000227.1"/>
    <property type="molecule type" value="Genomic_DNA"/>
</dbReference>
<comment type="caution">
    <text evidence="3">The sequence shown here is derived from an EMBL/GenBank/DDBJ whole genome shotgun (WGS) entry which is preliminary data.</text>
</comment>
<reference evidence="3 4" key="1">
    <citation type="submission" date="2020-09" db="EMBL/GenBank/DDBJ databases">
        <title>Diversity and distribution of actinomycetes associated with coral in the coast of Hainan.</title>
        <authorList>
            <person name="Li F."/>
        </authorList>
    </citation>
    <scope>NUCLEOTIDE SEQUENCE [LARGE SCALE GENOMIC DNA]</scope>
    <source>
        <strain evidence="3 4">HNM0947</strain>
    </source>
</reference>
<evidence type="ECO:0000256" key="1">
    <source>
        <dbReference type="SAM" id="MobiDB-lite"/>
    </source>
</evidence>
<feature type="region of interest" description="Disordered" evidence="1">
    <location>
        <begin position="150"/>
        <end position="192"/>
    </location>
</feature>
<keyword evidence="4" id="KW-1185">Reference proteome</keyword>
<proteinExistence type="predicted"/>
<feature type="region of interest" description="Disordered" evidence="1">
    <location>
        <begin position="56"/>
        <end position="76"/>
    </location>
</feature>
<sequence>MSDRRSGRHVRALTALGVAALLAPLAPVTAHAEEERIDLSSGDLIGLSGDGSALRVEESEAARGEGASLKRDGTDAPHGIAVFPGHPLDEATDSLDVRLGTDGDLADLRTEARGVRADGMWTEWRTVPEGGGRVSLPRDVDEVQVRVEVEGTDSALTDLGVSPLPSTGSDGGSDGGEREEFDDPSGPDPFSARLFATRIGLEGETTANGHVIAADDHFAALPSRRGLANRGGGEYTVRVCSTGEFGPDAEGDTETHDPRCVYVPVWDVGPWNITDDHWNEDRESWEGLDRGRPQAQAAYTEGHNDGLDGFGRQVANPAGIDLADGAFHQGLQMPTNGWVEVDYLWTDDHAHRAEIITESNSEPVVVREGPGAEHDSVGLAAPKAVVDVHCSVTGDDASGPHGTGDTWFRIGDGHYVPGAFADGAGDAPECPDERR</sequence>
<evidence type="ECO:0000256" key="2">
    <source>
        <dbReference type="SAM" id="SignalP"/>
    </source>
</evidence>
<gene>
    <name evidence="3" type="ORF">IDM40_16180</name>
</gene>
<accession>A0ABR9P8T7</accession>
<protein>
    <recommendedName>
        <fullName evidence="5">Secreted protein</fullName>
    </recommendedName>
</protein>
<evidence type="ECO:0000313" key="4">
    <source>
        <dbReference type="Proteomes" id="UP000806528"/>
    </source>
</evidence>
<feature type="signal peptide" evidence="2">
    <location>
        <begin position="1"/>
        <end position="32"/>
    </location>
</feature>
<name>A0ABR9P8T7_9ACTN</name>
<feature type="compositionally biased region" description="Basic and acidic residues" evidence="1">
    <location>
        <begin position="56"/>
        <end position="75"/>
    </location>
</feature>
<dbReference type="RefSeq" id="WP_193122835.1">
    <property type="nucleotide sequence ID" value="NZ_JADBGI010000013.1"/>
</dbReference>
<organism evidence="3 4">
    <name type="scientific">Nocardiopsis coralli</name>
    <dbReference type="NCBI Taxonomy" id="2772213"/>
    <lineage>
        <taxon>Bacteria</taxon>
        <taxon>Bacillati</taxon>
        <taxon>Actinomycetota</taxon>
        <taxon>Actinomycetes</taxon>
        <taxon>Streptosporangiales</taxon>
        <taxon>Nocardiopsidaceae</taxon>
        <taxon>Nocardiopsis</taxon>
    </lineage>
</organism>
<evidence type="ECO:0000313" key="3">
    <source>
        <dbReference type="EMBL" id="MBE3000227.1"/>
    </source>
</evidence>